<dbReference type="WBParaSite" id="HPBE_0000505801-mRNA-1">
    <property type="protein sequence ID" value="HPBE_0000505801-mRNA-1"/>
    <property type="gene ID" value="HPBE_0000505801"/>
</dbReference>
<evidence type="ECO:0000256" key="2">
    <source>
        <dbReference type="ARBA" id="ARBA00022692"/>
    </source>
</evidence>
<dbReference type="Gene3D" id="3.40.1110.10">
    <property type="entry name" value="Calcium-transporting ATPase, cytoplasmic domain N"/>
    <property type="match status" value="1"/>
</dbReference>
<feature type="transmembrane region" description="Helical" evidence="6">
    <location>
        <begin position="336"/>
        <end position="358"/>
    </location>
</feature>
<dbReference type="InterPro" id="IPR023299">
    <property type="entry name" value="ATPase_P-typ_cyto_dom_N"/>
</dbReference>
<dbReference type="Gene3D" id="3.40.50.1000">
    <property type="entry name" value="HAD superfamily/HAD-like"/>
    <property type="match status" value="1"/>
</dbReference>
<dbReference type="EMBL" id="UZAH01025406">
    <property type="protein sequence ID" value="VDO63268.1"/>
    <property type="molecule type" value="Genomic_DNA"/>
</dbReference>
<dbReference type="GO" id="GO:0005886">
    <property type="term" value="C:plasma membrane"/>
    <property type="evidence" value="ECO:0007669"/>
    <property type="project" value="TreeGrafter"/>
</dbReference>
<keyword evidence="4 6" id="KW-0472">Membrane</keyword>
<dbReference type="InterPro" id="IPR023298">
    <property type="entry name" value="ATPase_P-typ_TM_dom_sf"/>
</dbReference>
<keyword evidence="3 6" id="KW-1133">Transmembrane helix</keyword>
<reference evidence="10" key="2">
    <citation type="submission" date="2019-09" db="UniProtKB">
        <authorList>
            <consortium name="WormBaseParasite"/>
        </authorList>
    </citation>
    <scope>IDENTIFICATION</scope>
</reference>
<keyword evidence="2 6" id="KW-0812">Transmembrane</keyword>
<evidence type="ECO:0000256" key="4">
    <source>
        <dbReference type="ARBA" id="ARBA00023136"/>
    </source>
</evidence>
<dbReference type="Gene3D" id="2.70.150.10">
    <property type="entry name" value="Calcium-transporting ATPase, cytoplasmic transduction domain A"/>
    <property type="match status" value="1"/>
</dbReference>
<dbReference type="PANTHER" id="PTHR24092:SF215">
    <property type="entry name" value="PHOSPHOLIPID-TRANSPORTING ATPASE"/>
    <property type="match status" value="1"/>
</dbReference>
<dbReference type="Proteomes" id="UP000050761">
    <property type="component" value="Unassembled WGS sequence"/>
</dbReference>
<comment type="subcellular location">
    <subcellularLocation>
        <location evidence="1">Membrane</location>
    </subcellularLocation>
</comment>
<organism evidence="8">
    <name type="scientific">Heligmosomoides polygyrus</name>
    <name type="common">Parasitic roundworm</name>
    <dbReference type="NCBI Taxonomy" id="6339"/>
    <lineage>
        <taxon>Eukaryota</taxon>
        <taxon>Metazoa</taxon>
        <taxon>Ecdysozoa</taxon>
        <taxon>Nematoda</taxon>
        <taxon>Chromadorea</taxon>
        <taxon>Rhabditida</taxon>
        <taxon>Rhabditina</taxon>
        <taxon>Rhabditomorpha</taxon>
        <taxon>Strongyloidea</taxon>
        <taxon>Heligmosomidae</taxon>
        <taxon>Heligmosomoides</taxon>
    </lineage>
</organism>
<keyword evidence="9" id="KW-1185">Reference proteome</keyword>
<protein>
    <submittedName>
        <fullName evidence="10">PhoLip_ATPase_N domain-containing protein</fullName>
    </submittedName>
</protein>
<evidence type="ECO:0000313" key="10">
    <source>
        <dbReference type="WBParaSite" id="HPBE_0000505801-mRNA-1"/>
    </source>
</evidence>
<name>A0A3P8AFR6_HELPZ</name>
<reference evidence="8 9" key="1">
    <citation type="submission" date="2018-11" db="EMBL/GenBank/DDBJ databases">
        <authorList>
            <consortium name="Pathogen Informatics"/>
        </authorList>
    </citation>
    <scope>NUCLEOTIDE SEQUENCE [LARGE SCALE GENOMIC DNA]</scope>
</reference>
<feature type="domain" description="P-type ATPase N-terminal" evidence="7">
    <location>
        <begin position="58"/>
        <end position="112"/>
    </location>
</feature>
<evidence type="ECO:0000256" key="3">
    <source>
        <dbReference type="ARBA" id="ARBA00022989"/>
    </source>
</evidence>
<dbReference type="PANTHER" id="PTHR24092">
    <property type="entry name" value="PROBABLE PHOSPHOLIPID-TRANSPORTING ATPASE"/>
    <property type="match status" value="1"/>
</dbReference>
<proteinExistence type="predicted"/>
<evidence type="ECO:0000313" key="8">
    <source>
        <dbReference type="EMBL" id="VDO63268.1"/>
    </source>
</evidence>
<dbReference type="InterPro" id="IPR032631">
    <property type="entry name" value="P-type_ATPase_N"/>
</dbReference>
<feature type="transmembrane region" description="Helical" evidence="6">
    <location>
        <begin position="389"/>
        <end position="411"/>
    </location>
</feature>
<accession>A0A3P8AFR6</accession>
<dbReference type="InterPro" id="IPR008250">
    <property type="entry name" value="ATPase_P-typ_transduc_dom_A_sf"/>
</dbReference>
<evidence type="ECO:0000259" key="7">
    <source>
        <dbReference type="Pfam" id="PF16209"/>
    </source>
</evidence>
<dbReference type="Pfam" id="PF16209">
    <property type="entry name" value="PhoLip_ATPase_N"/>
    <property type="match status" value="1"/>
</dbReference>
<evidence type="ECO:0000256" key="6">
    <source>
        <dbReference type="SAM" id="Phobius"/>
    </source>
</evidence>
<evidence type="ECO:0000256" key="1">
    <source>
        <dbReference type="ARBA" id="ARBA00004370"/>
    </source>
</evidence>
<feature type="transmembrane region" description="Helical" evidence="6">
    <location>
        <begin position="90"/>
        <end position="109"/>
    </location>
</feature>
<dbReference type="InterPro" id="IPR018303">
    <property type="entry name" value="ATPase_P-typ_P_site"/>
</dbReference>
<dbReference type="InterPro" id="IPR023214">
    <property type="entry name" value="HAD_sf"/>
</dbReference>
<dbReference type="GO" id="GO:0045332">
    <property type="term" value="P:phospholipid translocation"/>
    <property type="evidence" value="ECO:0007669"/>
    <property type="project" value="TreeGrafter"/>
</dbReference>
<dbReference type="SUPFAM" id="SSF81653">
    <property type="entry name" value="Calcium ATPase, transduction domain A"/>
    <property type="match status" value="1"/>
</dbReference>
<feature type="compositionally biased region" description="Basic residues" evidence="5">
    <location>
        <begin position="1"/>
        <end position="11"/>
    </location>
</feature>
<dbReference type="OrthoDB" id="377733at2759"/>
<gene>
    <name evidence="8" type="ORF">HPBE_LOCUS5059</name>
</gene>
<evidence type="ECO:0000256" key="5">
    <source>
        <dbReference type="SAM" id="MobiDB-lite"/>
    </source>
</evidence>
<dbReference type="Gene3D" id="1.20.1110.10">
    <property type="entry name" value="Calcium-transporting ATPase, transmembrane domain"/>
    <property type="match status" value="1"/>
</dbReference>
<feature type="region of interest" description="Disordered" evidence="5">
    <location>
        <begin position="1"/>
        <end position="23"/>
    </location>
</feature>
<feature type="transmembrane region" description="Helical" evidence="6">
    <location>
        <begin position="115"/>
        <end position="140"/>
    </location>
</feature>
<sequence length="637" mass="72869">MIAPRHTHKRSSSQWVPPSAPLHNPITVFRGRSSREKGSRMIQPNHLFDEPRYELSNFRQFTDNSITTTKYSLLTFIPYNIFHQMTTKYANLYFLFIAVLNFCPVFGAYTKFLGLIPIGFVLCTTLVKVCQDAVALYVFFGRTQPLQDGYEDFRRWRFDNKINSKTCHVWDRWVAADCRRGSGRDRHMFRKMFWKHILVGDFVHVSNEQEIPADLLFLRSSDENGTCFIETCNLDGETSLKQRLVPRQYVDFSKPNSNFTPPMFTGTIFSEPPDPAIYTIRARIEYAPDSKCRCSGQFEVIVKDNMLLRGHDTKVMMNNGRAPHKISGIEQLTNRFIIVCMILLAVMVFSSSLMSGIWSNEHPLMRNDSSVQINPYIAWNSPKPLVDGLYNIGAFLICYQVIVPISLYITVEIIKGLQIFFLSQDIRVQRPRLPQGCSFVPPTCSARLRLAMHGCRRVRHVYGSPCTIADDRKIDCRSLNIPEELGQVSHVLSDKTGTLTENIMVFRNCAFDRFDYGPDKKLTECDPSKPVASAALQERVKSQWHSNPTMRHFFLNMILNNSVVVNKVPHQDALEVSSLSSMLLPSCPPLHCSDMQVGFFEHGVYSIGNSSFYDITAEQYEAMIEQLKGQPPQPPSR</sequence>
<dbReference type="GO" id="GO:0000166">
    <property type="term" value="F:nucleotide binding"/>
    <property type="evidence" value="ECO:0007669"/>
    <property type="project" value="InterPro"/>
</dbReference>
<dbReference type="SUPFAM" id="SSF81665">
    <property type="entry name" value="Calcium ATPase, transmembrane domain M"/>
    <property type="match status" value="1"/>
</dbReference>
<dbReference type="GO" id="GO:0140326">
    <property type="term" value="F:ATPase-coupled intramembrane lipid transporter activity"/>
    <property type="evidence" value="ECO:0007669"/>
    <property type="project" value="TreeGrafter"/>
</dbReference>
<dbReference type="AlphaFoldDB" id="A0A3P8AFR6"/>
<evidence type="ECO:0000313" key="9">
    <source>
        <dbReference type="Proteomes" id="UP000050761"/>
    </source>
</evidence>
<dbReference type="PROSITE" id="PS00154">
    <property type="entry name" value="ATPASE_E1_E2"/>
    <property type="match status" value="1"/>
</dbReference>